<dbReference type="GO" id="GO:0008017">
    <property type="term" value="F:microtubule binding"/>
    <property type="evidence" value="ECO:0007669"/>
    <property type="project" value="InterPro"/>
</dbReference>
<dbReference type="GO" id="GO:0005524">
    <property type="term" value="F:ATP binding"/>
    <property type="evidence" value="ECO:0007669"/>
    <property type="project" value="UniProtKB-UniRule"/>
</dbReference>
<dbReference type="GO" id="GO:0005874">
    <property type="term" value="C:microtubule"/>
    <property type="evidence" value="ECO:0007669"/>
    <property type="project" value="UniProtKB-KW"/>
</dbReference>
<reference evidence="12" key="1">
    <citation type="submission" date="2013-01" db="EMBL/GenBank/DDBJ databases">
        <title>Draft Genome Sequence of a Mulberry Tree, Morus notabilis C.K. Schneid.</title>
        <authorList>
            <person name="He N."/>
            <person name="Zhao S."/>
        </authorList>
    </citation>
    <scope>NUCLEOTIDE SEQUENCE</scope>
</reference>
<dbReference type="PANTHER" id="PTHR37739">
    <property type="entry name" value="KINESIN-LIKE PROTEIN KIN-12D"/>
    <property type="match status" value="1"/>
</dbReference>
<dbReference type="PROSITE" id="PS50067">
    <property type="entry name" value="KINESIN_MOTOR_2"/>
    <property type="match status" value="1"/>
</dbReference>
<dbReference type="PANTHER" id="PTHR37739:SF16">
    <property type="entry name" value="KINESIN-LIKE PROTEIN"/>
    <property type="match status" value="1"/>
</dbReference>
<comment type="similarity">
    <text evidence="6">Belongs to the TRAFAC class myosin-kinesin ATPase superfamily. Kinesin family. KIN-12 subfamily.</text>
</comment>
<accession>W9R3Y9</accession>
<dbReference type="PRINTS" id="PR00380">
    <property type="entry name" value="KINESINHEAVY"/>
</dbReference>
<dbReference type="eggNOG" id="KOG4280">
    <property type="taxonomic scope" value="Eukaryota"/>
</dbReference>
<dbReference type="FunFam" id="3.40.850.10:FF:000052">
    <property type="entry name" value="Kinesin-like protein KIN-12F"/>
    <property type="match status" value="1"/>
</dbReference>
<dbReference type="InterPro" id="IPR027417">
    <property type="entry name" value="P-loop_NTPase"/>
</dbReference>
<dbReference type="OrthoDB" id="1907171at2759"/>
<evidence type="ECO:0000313" key="11">
    <source>
        <dbReference type="EMBL" id="EXB67437.1"/>
    </source>
</evidence>
<dbReference type="AlphaFoldDB" id="W9R3Y9"/>
<dbReference type="Pfam" id="PF00225">
    <property type="entry name" value="Kinesin"/>
    <property type="match status" value="1"/>
</dbReference>
<evidence type="ECO:0000256" key="2">
    <source>
        <dbReference type="ARBA" id="ARBA00022741"/>
    </source>
</evidence>
<feature type="coiled-coil region" evidence="8">
    <location>
        <begin position="778"/>
        <end position="829"/>
    </location>
</feature>
<dbReference type="Proteomes" id="UP000030645">
    <property type="component" value="Unassembled WGS sequence"/>
</dbReference>
<evidence type="ECO:0000256" key="4">
    <source>
        <dbReference type="ARBA" id="ARBA00023054"/>
    </source>
</evidence>
<dbReference type="KEGG" id="mnt:21392842"/>
<evidence type="ECO:0000259" key="10">
    <source>
        <dbReference type="PROSITE" id="PS50067"/>
    </source>
</evidence>
<protein>
    <submittedName>
        <fullName evidence="11">Kinesin-like protein KIF15</fullName>
    </submittedName>
</protein>
<gene>
    <name evidence="11" type="ORF">L484_009517</name>
</gene>
<feature type="coiled-coil region" evidence="8">
    <location>
        <begin position="1066"/>
        <end position="1152"/>
    </location>
</feature>
<evidence type="ECO:0000256" key="5">
    <source>
        <dbReference type="ARBA" id="ARBA00023175"/>
    </source>
</evidence>
<evidence type="ECO:0000256" key="1">
    <source>
        <dbReference type="ARBA" id="ARBA00022701"/>
    </source>
</evidence>
<sequence>MRSNNSTEASSETRFLGNISASSIRNLLPRSMSAKKKSNSNLRISKSNAENTPPIDRNIISGGQVSPVAVKKPLLDVSKTQLELVRSEVKAETRASVDSDPPVKVVVRIRPPNGSERVKDRTLKKVLPDMVTVGDRKFTFDSVFDSKANQEDVFQCVGVPLVRDALAGYNTSIVSYGQSGSGKTYTMWGPPSAMVDDPSPLSSQGIAPRVFQMLFSEIEKEQNNFDGKQINFQCRCSFLEIYNEQIGDLIDPTLRNLEIKDDEKNGLYVENLTEEYVTGYEDVEQILIKGLSSRKVGTTSVNSKSSRSHIVFTFIMESWSKDTTSKCFGCSKTSRINLVDLAGLDRKKIDVAGTTKEGKSVKKSLSRLGHLVNTLAKEPQSGKPEDALYKGSCLTHLMRESLGGNSKLTVLCAISPDNNNDGEILGTLRFGERVKCIRNKPVINEITEDDVNDLSDQIRQLKEELIRAKSSANSVASKHGHFQGRNVRDSLNLLRVSLNRSLLLPPIDNESDEEVNIDEDDVRELQQQLEKLGKSCEENFRDQKSSDGDSAQLVESGETDLMSEDDLDGPEETEIEEISLEKSENELHKENIALTDDIRGSPNSLRAINSEFRKSISISSCKPAILQEPMLTESPKIGKNLRKSVVISSSYPVTTNNVAEDSNAKSDELRQSIRSSLRSSKIFPGPAESLAASLQRGLDIIDHHQRNSASNKSTVSFSFEHLTLQPCPEVDKTSSPEKTFLCASCKRQVHNKDSDEVQDSLKTWIVPVKEAGNSEQMTEEVKKDAKNLMEEVAKREELENRCMEQAAKIEQLNQLIEQYKREGHNSNSENCQDISTPGFVSTTNEIISFEESRNEEGHSSREEKTLLRCISDNNHQPEIIKENYEIKEVQNESVFDVNEKEALLKEIQMLRSKLQLQTEACPTKSTEKLRSSLLSRSIQLRKSAIFQNNNDEELEKERQRWTEMESEWISLTEDLRIDLDMHRRRAEKVEMQLNSQKECTEELDDALNRAVLGHARIIEHYVELQEKYNDLVTKHRAIMEGIADVKRAAAKAGKKGQGSRFAKSLAAELSAMRVEREKEREILKKENRSLKIQLRDTAEAVHAAGELLVRLREAEHASSVAEENFANAQQDNEKLKKQMEKLKRKHKMEMVTMKQYMAESRLPESALQPLYREDSDIPQSTIPDDDQAWRAEFGAIYQDHHY</sequence>
<organism evidence="11 12">
    <name type="scientific">Morus notabilis</name>
    <dbReference type="NCBI Taxonomy" id="981085"/>
    <lineage>
        <taxon>Eukaryota</taxon>
        <taxon>Viridiplantae</taxon>
        <taxon>Streptophyta</taxon>
        <taxon>Embryophyta</taxon>
        <taxon>Tracheophyta</taxon>
        <taxon>Spermatophyta</taxon>
        <taxon>Magnoliopsida</taxon>
        <taxon>eudicotyledons</taxon>
        <taxon>Gunneridae</taxon>
        <taxon>Pentapetalae</taxon>
        <taxon>rosids</taxon>
        <taxon>fabids</taxon>
        <taxon>Rosales</taxon>
        <taxon>Moraceae</taxon>
        <taxon>Moreae</taxon>
        <taxon>Morus</taxon>
    </lineage>
</organism>
<evidence type="ECO:0000256" key="8">
    <source>
        <dbReference type="SAM" id="Coils"/>
    </source>
</evidence>
<feature type="compositionally biased region" description="Polar residues" evidence="9">
    <location>
        <begin position="39"/>
        <end position="51"/>
    </location>
</feature>
<name>W9R3Y9_9ROSA</name>
<evidence type="ECO:0000256" key="6">
    <source>
        <dbReference type="ARBA" id="ARBA00034488"/>
    </source>
</evidence>
<dbReference type="GO" id="GO:0003777">
    <property type="term" value="F:microtubule motor activity"/>
    <property type="evidence" value="ECO:0007669"/>
    <property type="project" value="InterPro"/>
</dbReference>
<keyword evidence="4 8" id="KW-0175">Coiled coil</keyword>
<dbReference type="GO" id="GO:0007018">
    <property type="term" value="P:microtubule-based movement"/>
    <property type="evidence" value="ECO:0007669"/>
    <property type="project" value="InterPro"/>
</dbReference>
<dbReference type="GO" id="GO:0009524">
    <property type="term" value="C:phragmoplast"/>
    <property type="evidence" value="ECO:0007669"/>
    <property type="project" value="UniProtKB-ARBA"/>
</dbReference>
<dbReference type="InterPro" id="IPR036961">
    <property type="entry name" value="Kinesin_motor_dom_sf"/>
</dbReference>
<feature type="compositionally biased region" description="Acidic residues" evidence="9">
    <location>
        <begin position="557"/>
        <end position="573"/>
    </location>
</feature>
<dbReference type="GO" id="GO:0055046">
    <property type="term" value="P:microgametogenesis"/>
    <property type="evidence" value="ECO:0007669"/>
    <property type="project" value="UniProtKB-ARBA"/>
</dbReference>
<dbReference type="GO" id="GO:0080175">
    <property type="term" value="P:phragmoplast microtubule organization"/>
    <property type="evidence" value="ECO:0007669"/>
    <property type="project" value="UniProtKB-ARBA"/>
</dbReference>
<feature type="region of interest" description="Disordered" evidence="9">
    <location>
        <begin position="28"/>
        <end position="60"/>
    </location>
</feature>
<keyword evidence="2 7" id="KW-0547">Nucleotide-binding</keyword>
<evidence type="ECO:0000256" key="3">
    <source>
        <dbReference type="ARBA" id="ARBA00022840"/>
    </source>
</evidence>
<dbReference type="InterPro" id="IPR001752">
    <property type="entry name" value="Kinesin_motor_dom"/>
</dbReference>
<feature type="compositionally biased region" description="Basic and acidic residues" evidence="9">
    <location>
        <begin position="535"/>
        <end position="547"/>
    </location>
</feature>
<dbReference type="EMBL" id="KE344564">
    <property type="protein sequence ID" value="EXB67437.1"/>
    <property type="molecule type" value="Genomic_DNA"/>
</dbReference>
<proteinExistence type="inferred from homology"/>
<dbReference type="Gene3D" id="3.40.850.10">
    <property type="entry name" value="Kinesin motor domain"/>
    <property type="match status" value="1"/>
</dbReference>
<keyword evidence="1" id="KW-0493">Microtubule</keyword>
<dbReference type="STRING" id="981085.W9R3Y9"/>
<feature type="coiled-coil region" evidence="8">
    <location>
        <begin position="444"/>
        <end position="471"/>
    </location>
</feature>
<evidence type="ECO:0000256" key="7">
    <source>
        <dbReference type="PROSITE-ProRule" id="PRU00283"/>
    </source>
</evidence>
<dbReference type="SMART" id="SM00129">
    <property type="entry name" value="KISc"/>
    <property type="match status" value="1"/>
</dbReference>
<keyword evidence="12" id="KW-1185">Reference proteome</keyword>
<feature type="domain" description="Kinesin motor" evidence="10">
    <location>
        <begin position="102"/>
        <end position="437"/>
    </location>
</feature>
<dbReference type="SUPFAM" id="SSF52540">
    <property type="entry name" value="P-loop containing nucleoside triphosphate hydrolases"/>
    <property type="match status" value="1"/>
</dbReference>
<feature type="region of interest" description="Disordered" evidence="9">
    <location>
        <begin position="535"/>
        <end position="573"/>
    </location>
</feature>
<evidence type="ECO:0000256" key="9">
    <source>
        <dbReference type="SAM" id="MobiDB-lite"/>
    </source>
</evidence>
<keyword evidence="3 7" id="KW-0067">ATP-binding</keyword>
<dbReference type="InterPro" id="IPR044986">
    <property type="entry name" value="KIF15/KIN-12"/>
</dbReference>
<dbReference type="GO" id="GO:0007112">
    <property type="term" value="P:male meiosis cytokinesis"/>
    <property type="evidence" value="ECO:0007669"/>
    <property type="project" value="UniProtKB-ARBA"/>
</dbReference>
<feature type="binding site" evidence="7">
    <location>
        <begin position="177"/>
        <end position="184"/>
    </location>
    <ligand>
        <name>ATP</name>
        <dbReference type="ChEBI" id="CHEBI:30616"/>
    </ligand>
</feature>
<evidence type="ECO:0000313" key="12">
    <source>
        <dbReference type="Proteomes" id="UP000030645"/>
    </source>
</evidence>
<keyword evidence="5 7" id="KW-0505">Motor protein</keyword>